<dbReference type="KEGG" id="apel:CA267_008495"/>
<evidence type="ECO:0000256" key="2">
    <source>
        <dbReference type="ARBA" id="ARBA00021549"/>
    </source>
</evidence>
<dbReference type="InterPro" id="IPR045584">
    <property type="entry name" value="Pilin-like"/>
</dbReference>
<dbReference type="PRINTS" id="PR00885">
    <property type="entry name" value="BCTERIALGSPH"/>
</dbReference>
<evidence type="ECO:0000256" key="4">
    <source>
        <dbReference type="ARBA" id="ARBA00022481"/>
    </source>
</evidence>
<dbReference type="InterPro" id="IPR049875">
    <property type="entry name" value="TypeII_GspH"/>
</dbReference>
<dbReference type="Pfam" id="PF07963">
    <property type="entry name" value="N_methyl"/>
    <property type="match status" value="1"/>
</dbReference>
<accession>A0A6M4MF75</accession>
<comment type="subcellular location">
    <subcellularLocation>
        <location evidence="1">Cell inner membrane</location>
        <topology evidence="1">Single-pass membrane protein</topology>
    </subcellularLocation>
</comment>
<dbReference type="NCBIfam" id="TIGR02532">
    <property type="entry name" value="IV_pilin_GFxxxE"/>
    <property type="match status" value="1"/>
</dbReference>
<evidence type="ECO:0000256" key="9">
    <source>
        <dbReference type="ARBA" id="ARBA00030775"/>
    </source>
</evidence>
<dbReference type="InterPro" id="IPR002416">
    <property type="entry name" value="T2SS_protein-GspH"/>
</dbReference>
<dbReference type="Proteomes" id="UP000219285">
    <property type="component" value="Chromosome"/>
</dbReference>
<evidence type="ECO:0000256" key="10">
    <source>
        <dbReference type="SAM" id="Phobius"/>
    </source>
</evidence>
<evidence type="ECO:0000256" key="6">
    <source>
        <dbReference type="ARBA" id="ARBA00022692"/>
    </source>
</evidence>
<dbReference type="Gene3D" id="3.55.40.10">
    <property type="entry name" value="minor pseudopilin epsh domain"/>
    <property type="match status" value="1"/>
</dbReference>
<dbReference type="GO" id="GO:0005886">
    <property type="term" value="C:plasma membrane"/>
    <property type="evidence" value="ECO:0007669"/>
    <property type="project" value="UniProtKB-SubCell"/>
</dbReference>
<feature type="transmembrane region" description="Helical" evidence="10">
    <location>
        <begin position="20"/>
        <end position="41"/>
    </location>
</feature>
<sequence length="211" mass="24337">MTITRSSSFLRSRNSGFTLLEVMLVLLLMGMAASYVVFNAFGASESDRLKEQATRLQVLVDMASDYAVLNQMELGLHIEPEENRYFFSYLDDEDKWQRISEEKIYQDYTLPDPFTMTLNLDDLPWNTEDQLFDRRIFDESFGLDDVDVKIGEEEKRLPPPQVLIMSSGEITPFTLTFNYEPGFGNDVPAYFILSNEDMPPLQLEGPLEQLE</sequence>
<keyword evidence="8 10" id="KW-0472">Membrane</keyword>
<dbReference type="GO" id="GO:0015628">
    <property type="term" value="P:protein secretion by the type II secretion system"/>
    <property type="evidence" value="ECO:0007669"/>
    <property type="project" value="InterPro"/>
</dbReference>
<keyword evidence="6 10" id="KW-0812">Transmembrane</keyword>
<evidence type="ECO:0000256" key="8">
    <source>
        <dbReference type="ARBA" id="ARBA00023136"/>
    </source>
</evidence>
<keyword evidence="7 10" id="KW-1133">Transmembrane helix</keyword>
<proteinExistence type="predicted"/>
<dbReference type="InterPro" id="IPR012902">
    <property type="entry name" value="N_methyl_site"/>
</dbReference>
<reference evidence="11 12" key="2">
    <citation type="submission" date="2020-04" db="EMBL/GenBank/DDBJ databases">
        <title>Complete genome sequence of Alteromonas pelagimontana 5.12T.</title>
        <authorList>
            <person name="Sinha R.K."/>
            <person name="Krishnan K.P."/>
            <person name="Kurian J.P."/>
        </authorList>
    </citation>
    <scope>NUCLEOTIDE SEQUENCE [LARGE SCALE GENOMIC DNA]</scope>
    <source>
        <strain evidence="11 12">5.12</strain>
    </source>
</reference>
<evidence type="ECO:0000256" key="5">
    <source>
        <dbReference type="ARBA" id="ARBA00022519"/>
    </source>
</evidence>
<dbReference type="RefSeq" id="WP_075607887.1">
    <property type="nucleotide sequence ID" value="NZ_CP052766.1"/>
</dbReference>
<evidence type="ECO:0000256" key="3">
    <source>
        <dbReference type="ARBA" id="ARBA00022475"/>
    </source>
</evidence>
<dbReference type="GO" id="GO:0015627">
    <property type="term" value="C:type II protein secretion system complex"/>
    <property type="evidence" value="ECO:0007669"/>
    <property type="project" value="InterPro"/>
</dbReference>
<evidence type="ECO:0000313" key="11">
    <source>
        <dbReference type="EMBL" id="QJR80816.1"/>
    </source>
</evidence>
<keyword evidence="3" id="KW-1003">Cell membrane</keyword>
<organism evidence="11 12">
    <name type="scientific">Alteromonas pelagimontana</name>
    <dbReference type="NCBI Taxonomy" id="1858656"/>
    <lineage>
        <taxon>Bacteria</taxon>
        <taxon>Pseudomonadati</taxon>
        <taxon>Pseudomonadota</taxon>
        <taxon>Gammaproteobacteria</taxon>
        <taxon>Alteromonadales</taxon>
        <taxon>Alteromonadaceae</taxon>
        <taxon>Alteromonas/Salinimonas group</taxon>
        <taxon>Alteromonas</taxon>
    </lineage>
</organism>
<keyword evidence="5" id="KW-0997">Cell inner membrane</keyword>
<evidence type="ECO:0000256" key="1">
    <source>
        <dbReference type="ARBA" id="ARBA00004377"/>
    </source>
</evidence>
<dbReference type="EMBL" id="CP052766">
    <property type="protein sequence ID" value="QJR80816.1"/>
    <property type="molecule type" value="Genomic_DNA"/>
</dbReference>
<dbReference type="NCBIfam" id="TIGR01708">
    <property type="entry name" value="typeII_sec_gspH"/>
    <property type="match status" value="1"/>
</dbReference>
<keyword evidence="4" id="KW-0488">Methylation</keyword>
<dbReference type="OrthoDB" id="5730913at2"/>
<dbReference type="AlphaFoldDB" id="A0A6M4MF75"/>
<evidence type="ECO:0000256" key="7">
    <source>
        <dbReference type="ARBA" id="ARBA00022989"/>
    </source>
</evidence>
<evidence type="ECO:0000313" key="12">
    <source>
        <dbReference type="Proteomes" id="UP000219285"/>
    </source>
</evidence>
<keyword evidence="12" id="KW-1185">Reference proteome</keyword>
<protein>
    <recommendedName>
        <fullName evidence="2">Type II secretion system protein H</fullName>
    </recommendedName>
    <alternativeName>
        <fullName evidence="9">General secretion pathway protein H</fullName>
    </alternativeName>
</protein>
<gene>
    <name evidence="11" type="primary">gspH</name>
    <name evidence="11" type="ORF">CA267_008495</name>
</gene>
<dbReference type="SUPFAM" id="SSF54523">
    <property type="entry name" value="Pili subunits"/>
    <property type="match status" value="1"/>
</dbReference>
<reference evidence="12" key="1">
    <citation type="submission" date="2014-12" db="EMBL/GenBank/DDBJ databases">
        <title>Complete genome sequence of a multi-drug resistant Klebsiella pneumoniae.</title>
        <authorList>
            <person name="Hua X."/>
            <person name="Chen Q."/>
            <person name="Li X."/>
            <person name="Feng Y."/>
            <person name="Ruan Z."/>
            <person name="Yu Y."/>
        </authorList>
    </citation>
    <scope>NUCLEOTIDE SEQUENCE [LARGE SCALE GENOMIC DNA]</scope>
    <source>
        <strain evidence="12">5.12</strain>
    </source>
</reference>
<name>A0A6M4MF75_9ALTE</name>